<protein>
    <recommendedName>
        <fullName evidence="3">Integrase catalytic domain-containing protein</fullName>
    </recommendedName>
</protein>
<dbReference type="EMBL" id="BGPR01000215">
    <property type="protein sequence ID" value="GBM05431.1"/>
    <property type="molecule type" value="Genomic_DNA"/>
</dbReference>
<dbReference type="AlphaFoldDB" id="A0A4Y2CLZ0"/>
<evidence type="ECO:0008006" key="3">
    <source>
        <dbReference type="Google" id="ProtNLM"/>
    </source>
</evidence>
<dbReference type="OrthoDB" id="10049357at2759"/>
<evidence type="ECO:0000313" key="1">
    <source>
        <dbReference type="EMBL" id="GBM05431.1"/>
    </source>
</evidence>
<gene>
    <name evidence="1" type="ORF">AVEN_94733_1</name>
</gene>
<accession>A0A4Y2CLZ0</accession>
<dbReference type="GO" id="GO:0003676">
    <property type="term" value="F:nucleic acid binding"/>
    <property type="evidence" value="ECO:0007669"/>
    <property type="project" value="InterPro"/>
</dbReference>
<reference evidence="1 2" key="1">
    <citation type="journal article" date="2019" name="Sci. Rep.">
        <title>Orb-weaving spider Araneus ventricosus genome elucidates the spidroin gene catalogue.</title>
        <authorList>
            <person name="Kono N."/>
            <person name="Nakamura H."/>
            <person name="Ohtoshi R."/>
            <person name="Moran D.A.P."/>
            <person name="Shinohara A."/>
            <person name="Yoshida Y."/>
            <person name="Fujiwara M."/>
            <person name="Mori M."/>
            <person name="Tomita M."/>
            <person name="Arakawa K."/>
        </authorList>
    </citation>
    <scope>NUCLEOTIDE SEQUENCE [LARGE SCALE GENOMIC DNA]</scope>
</reference>
<organism evidence="1 2">
    <name type="scientific">Araneus ventricosus</name>
    <name type="common">Orbweaver spider</name>
    <name type="synonym">Epeira ventricosa</name>
    <dbReference type="NCBI Taxonomy" id="182803"/>
    <lineage>
        <taxon>Eukaryota</taxon>
        <taxon>Metazoa</taxon>
        <taxon>Ecdysozoa</taxon>
        <taxon>Arthropoda</taxon>
        <taxon>Chelicerata</taxon>
        <taxon>Arachnida</taxon>
        <taxon>Araneae</taxon>
        <taxon>Araneomorphae</taxon>
        <taxon>Entelegynae</taxon>
        <taxon>Araneoidea</taxon>
        <taxon>Araneidae</taxon>
        <taxon>Araneus</taxon>
    </lineage>
</organism>
<keyword evidence="2" id="KW-1185">Reference proteome</keyword>
<sequence>MPAARMEQLPPFSIVGIDFGGPLYRNNSDNKNYIVLFICGVTRAMHLEFFDNLTNETFLLALQRFITRRVRFIVEKATWGGVFHERLIRSVKLALRKTLGKTTVSREELETPLIEIEGVLNFRPLTYVFSEFQEPVPLTPAHMLLRRRVNSCQAYY</sequence>
<dbReference type="Proteomes" id="UP000499080">
    <property type="component" value="Unassembled WGS sequence"/>
</dbReference>
<evidence type="ECO:0000313" key="2">
    <source>
        <dbReference type="Proteomes" id="UP000499080"/>
    </source>
</evidence>
<comment type="caution">
    <text evidence="1">The sequence shown here is derived from an EMBL/GenBank/DDBJ whole genome shotgun (WGS) entry which is preliminary data.</text>
</comment>
<name>A0A4Y2CLZ0_ARAVE</name>
<dbReference type="PANTHER" id="PTHR47331">
    <property type="entry name" value="PHD-TYPE DOMAIN-CONTAINING PROTEIN"/>
    <property type="match status" value="1"/>
</dbReference>
<dbReference type="Gene3D" id="3.30.420.10">
    <property type="entry name" value="Ribonuclease H-like superfamily/Ribonuclease H"/>
    <property type="match status" value="1"/>
</dbReference>
<dbReference type="SUPFAM" id="SSF53098">
    <property type="entry name" value="Ribonuclease H-like"/>
    <property type="match status" value="1"/>
</dbReference>
<dbReference type="PANTHER" id="PTHR47331:SF1">
    <property type="entry name" value="GAG-LIKE PROTEIN"/>
    <property type="match status" value="1"/>
</dbReference>
<dbReference type="InterPro" id="IPR036397">
    <property type="entry name" value="RNaseH_sf"/>
</dbReference>
<proteinExistence type="predicted"/>
<dbReference type="InterPro" id="IPR012337">
    <property type="entry name" value="RNaseH-like_sf"/>
</dbReference>